<dbReference type="EMBL" id="JAHDVG010000466">
    <property type="protein sequence ID" value="KAH1182616.1"/>
    <property type="molecule type" value="Genomic_DNA"/>
</dbReference>
<proteinExistence type="predicted"/>
<dbReference type="Proteomes" id="UP000827986">
    <property type="component" value="Unassembled WGS sequence"/>
</dbReference>
<feature type="compositionally biased region" description="Basic and acidic residues" evidence="1">
    <location>
        <begin position="65"/>
        <end position="75"/>
    </location>
</feature>
<feature type="region of interest" description="Disordered" evidence="1">
    <location>
        <begin position="45"/>
        <end position="89"/>
    </location>
</feature>
<evidence type="ECO:0000313" key="3">
    <source>
        <dbReference type="Proteomes" id="UP000827986"/>
    </source>
</evidence>
<organism evidence="2 3">
    <name type="scientific">Mauremys mutica</name>
    <name type="common">yellowpond turtle</name>
    <dbReference type="NCBI Taxonomy" id="74926"/>
    <lineage>
        <taxon>Eukaryota</taxon>
        <taxon>Metazoa</taxon>
        <taxon>Chordata</taxon>
        <taxon>Craniata</taxon>
        <taxon>Vertebrata</taxon>
        <taxon>Euteleostomi</taxon>
        <taxon>Archelosauria</taxon>
        <taxon>Testudinata</taxon>
        <taxon>Testudines</taxon>
        <taxon>Cryptodira</taxon>
        <taxon>Durocryptodira</taxon>
        <taxon>Testudinoidea</taxon>
        <taxon>Geoemydidae</taxon>
        <taxon>Geoemydinae</taxon>
        <taxon>Mauremys</taxon>
    </lineage>
</organism>
<evidence type="ECO:0000256" key="1">
    <source>
        <dbReference type="SAM" id="MobiDB-lite"/>
    </source>
</evidence>
<reference evidence="2" key="1">
    <citation type="submission" date="2021-09" db="EMBL/GenBank/DDBJ databases">
        <title>The genome of Mauremys mutica provides insights into the evolution of semi-aquatic lifestyle.</title>
        <authorList>
            <person name="Gong S."/>
            <person name="Gao Y."/>
        </authorList>
    </citation>
    <scope>NUCLEOTIDE SEQUENCE</scope>
    <source>
        <strain evidence="2">MM-2020</strain>
        <tissue evidence="2">Muscle</tissue>
    </source>
</reference>
<name>A0A9D3XNB2_9SAUR</name>
<keyword evidence="3" id="KW-1185">Reference proteome</keyword>
<sequence length="157" mass="16870">MGQRGQPCPSLRQQTGAGVSPQERLTPLLSGAWLPRGKCPKEALGPVLAGQTRLHTTPIKGNRRPVGEESMDRPPSHLRQGPGLLPANQAWEPYRQLAHQCDSGEITGSISTEGPGQPAKIKLRNLLYNLARLFMSDPGIGLEVSQGCCSRDGETLS</sequence>
<protein>
    <submittedName>
        <fullName evidence="2">Uncharacterized protein</fullName>
    </submittedName>
</protein>
<accession>A0A9D3XNB2</accession>
<comment type="caution">
    <text evidence="2">The sequence shown here is derived from an EMBL/GenBank/DDBJ whole genome shotgun (WGS) entry which is preliminary data.</text>
</comment>
<dbReference type="AlphaFoldDB" id="A0A9D3XNB2"/>
<gene>
    <name evidence="2" type="ORF">KIL84_004108</name>
</gene>
<evidence type="ECO:0000313" key="2">
    <source>
        <dbReference type="EMBL" id="KAH1182616.1"/>
    </source>
</evidence>
<feature type="region of interest" description="Disordered" evidence="1">
    <location>
        <begin position="1"/>
        <end position="23"/>
    </location>
</feature>